<evidence type="ECO:0000313" key="1">
    <source>
        <dbReference type="EMBL" id="GLB69323.1"/>
    </source>
</evidence>
<keyword evidence="2" id="KW-1185">Reference proteome</keyword>
<proteinExistence type="predicted"/>
<organism evidence="1 2">
    <name type="scientific">Arthrobacter mangrovi</name>
    <dbReference type="NCBI Taxonomy" id="2966350"/>
    <lineage>
        <taxon>Bacteria</taxon>
        <taxon>Bacillati</taxon>
        <taxon>Actinomycetota</taxon>
        <taxon>Actinomycetes</taxon>
        <taxon>Micrococcales</taxon>
        <taxon>Micrococcaceae</taxon>
        <taxon>Arthrobacter</taxon>
    </lineage>
</organism>
<dbReference type="EMBL" id="BRVS01000030">
    <property type="protein sequence ID" value="GLB69323.1"/>
    <property type="molecule type" value="Genomic_DNA"/>
</dbReference>
<gene>
    <name evidence="1" type="ORF">AHIS1636_37660</name>
</gene>
<reference evidence="1 2" key="1">
    <citation type="journal article" date="2023" name="Int. J. Syst. Evol. Microbiol.">
        <title>Arthrobacter mangrovi sp. nov., an actinobacterium isolated from the rhizosphere of a mangrove.</title>
        <authorList>
            <person name="Hamada M."/>
            <person name="Saitou S."/>
            <person name="Enomoto N."/>
            <person name="Nanri K."/>
            <person name="Hidaka K."/>
            <person name="Miura T."/>
            <person name="Tamura T."/>
        </authorList>
    </citation>
    <scope>NUCLEOTIDE SEQUENCE [LARGE SCALE GENOMIC DNA]</scope>
    <source>
        <strain evidence="1 2">NBRC 112813</strain>
    </source>
</reference>
<sequence>MAAYSVSVEGVRGVLLEVAAQGQFLVDEGRQLAATAESVRGSFGTAEDVAAAFAGFWSQRDQVADQLSGTMYASAAAVGEAAAAFAAGDEEMAATAGNALHTATAATPGPVQAGLLRFL</sequence>
<protein>
    <recommendedName>
        <fullName evidence="3">PE domain-containing protein</fullName>
    </recommendedName>
</protein>
<dbReference type="RefSeq" id="WP_264797415.1">
    <property type="nucleotide sequence ID" value="NZ_BRVS01000030.1"/>
</dbReference>
<accession>A0ABQ5MZF2</accession>
<comment type="caution">
    <text evidence="1">The sequence shown here is derived from an EMBL/GenBank/DDBJ whole genome shotgun (WGS) entry which is preliminary data.</text>
</comment>
<dbReference type="Proteomes" id="UP001209654">
    <property type="component" value="Unassembled WGS sequence"/>
</dbReference>
<evidence type="ECO:0008006" key="3">
    <source>
        <dbReference type="Google" id="ProtNLM"/>
    </source>
</evidence>
<dbReference type="InterPro" id="IPR045436">
    <property type="entry name" value="DUF6507"/>
</dbReference>
<name>A0ABQ5MZF2_9MICC</name>
<evidence type="ECO:0000313" key="2">
    <source>
        <dbReference type="Proteomes" id="UP001209654"/>
    </source>
</evidence>
<dbReference type="Pfam" id="PF20117">
    <property type="entry name" value="DUF6507"/>
    <property type="match status" value="1"/>
</dbReference>